<sequence>MLSGSVSCGIAPQVLTQCPSIAGVTAALWANVDMAILSGAPIGSKTVPARQVRMIGHAAPPGGAVRRPAVP</sequence>
<evidence type="ECO:0000313" key="1">
    <source>
        <dbReference type="EMBL" id="GGK86166.1"/>
    </source>
</evidence>
<proteinExistence type="predicted"/>
<evidence type="ECO:0000313" key="2">
    <source>
        <dbReference type="Proteomes" id="UP000645217"/>
    </source>
</evidence>
<reference evidence="1" key="1">
    <citation type="journal article" date="2014" name="Int. J. Syst. Evol. Microbiol.">
        <title>Complete genome sequence of Corynebacterium casei LMG S-19264T (=DSM 44701T), isolated from a smear-ripened cheese.</title>
        <authorList>
            <consortium name="US DOE Joint Genome Institute (JGI-PGF)"/>
            <person name="Walter F."/>
            <person name="Albersmeier A."/>
            <person name="Kalinowski J."/>
            <person name="Ruckert C."/>
        </authorList>
    </citation>
    <scope>NUCLEOTIDE SEQUENCE</scope>
    <source>
        <strain evidence="1">JCM 13064</strain>
    </source>
</reference>
<dbReference type="Proteomes" id="UP000645217">
    <property type="component" value="Unassembled WGS sequence"/>
</dbReference>
<dbReference type="AlphaFoldDB" id="A0A917R3Y7"/>
<accession>A0A917R3Y7</accession>
<organism evidence="1 2">
    <name type="scientific">Sphaerisporangium melleum</name>
    <dbReference type="NCBI Taxonomy" id="321316"/>
    <lineage>
        <taxon>Bacteria</taxon>
        <taxon>Bacillati</taxon>
        <taxon>Actinomycetota</taxon>
        <taxon>Actinomycetes</taxon>
        <taxon>Streptosporangiales</taxon>
        <taxon>Streptosporangiaceae</taxon>
        <taxon>Sphaerisporangium</taxon>
    </lineage>
</organism>
<keyword evidence="2" id="KW-1185">Reference proteome</keyword>
<comment type="caution">
    <text evidence="1">The sequence shown here is derived from an EMBL/GenBank/DDBJ whole genome shotgun (WGS) entry which is preliminary data.</text>
</comment>
<reference evidence="1" key="2">
    <citation type="submission" date="2020-09" db="EMBL/GenBank/DDBJ databases">
        <authorList>
            <person name="Sun Q."/>
            <person name="Ohkuma M."/>
        </authorList>
    </citation>
    <scope>NUCLEOTIDE SEQUENCE</scope>
    <source>
        <strain evidence="1">JCM 13064</strain>
    </source>
</reference>
<gene>
    <name evidence="1" type="ORF">GCM10007964_30930</name>
</gene>
<name>A0A917R3Y7_9ACTN</name>
<dbReference type="EMBL" id="BMNT01000015">
    <property type="protein sequence ID" value="GGK86166.1"/>
    <property type="molecule type" value="Genomic_DNA"/>
</dbReference>
<protein>
    <submittedName>
        <fullName evidence="1">Uncharacterized protein</fullName>
    </submittedName>
</protein>